<dbReference type="InterPro" id="IPR025233">
    <property type="entry name" value="DUF4176"/>
</dbReference>
<name>A0A3R9K4J8_STROR</name>
<proteinExistence type="predicted"/>
<accession>A0A3R9K4J8</accession>
<comment type="caution">
    <text evidence="1">The sequence shown here is derived from an EMBL/GenBank/DDBJ whole genome shotgun (WGS) entry which is preliminary data.</text>
</comment>
<sequence>MNNKNKNKNKNKELLPLGSIVYLQEGTQKLMIIGRGVIFDDEETGEKAFADYMGVLYPMGFQTESTLFFQHENIDKVVFVGYSDEEEERFSEIYREWTKTLTVPKKEIK</sequence>
<evidence type="ECO:0008006" key="3">
    <source>
        <dbReference type="Google" id="ProtNLM"/>
    </source>
</evidence>
<organism evidence="1 2">
    <name type="scientific">Streptococcus oralis</name>
    <dbReference type="NCBI Taxonomy" id="1303"/>
    <lineage>
        <taxon>Bacteria</taxon>
        <taxon>Bacillati</taxon>
        <taxon>Bacillota</taxon>
        <taxon>Bacilli</taxon>
        <taxon>Lactobacillales</taxon>
        <taxon>Streptococcaceae</taxon>
        <taxon>Streptococcus</taxon>
    </lineage>
</organism>
<reference evidence="1 2" key="1">
    <citation type="submission" date="2018-11" db="EMBL/GenBank/DDBJ databases">
        <title>Species Designations Belie Phenotypic and Genotypic Heterogeneity in Oral Streptococci.</title>
        <authorList>
            <person name="Velsko I."/>
        </authorList>
    </citation>
    <scope>NUCLEOTIDE SEQUENCE [LARGE SCALE GENOMIC DNA]</scope>
    <source>
        <strain evidence="1 2">BCC10</strain>
    </source>
</reference>
<gene>
    <name evidence="1" type="ORF">D8801_04950</name>
</gene>
<dbReference type="Proteomes" id="UP000281558">
    <property type="component" value="Unassembled WGS sequence"/>
</dbReference>
<dbReference type="AlphaFoldDB" id="A0A3R9K4J8"/>
<protein>
    <recommendedName>
        <fullName evidence="3">DUF4176 domain-containing protein</fullName>
    </recommendedName>
</protein>
<dbReference type="EMBL" id="RJPK01000003">
    <property type="protein sequence ID" value="RSJ70233.1"/>
    <property type="molecule type" value="Genomic_DNA"/>
</dbReference>
<dbReference type="Pfam" id="PF13780">
    <property type="entry name" value="DUF4176"/>
    <property type="match status" value="1"/>
</dbReference>
<dbReference type="RefSeq" id="WP_125848303.1">
    <property type="nucleotide sequence ID" value="NZ_RJPK01000003.1"/>
</dbReference>
<evidence type="ECO:0000313" key="2">
    <source>
        <dbReference type="Proteomes" id="UP000281558"/>
    </source>
</evidence>
<evidence type="ECO:0000313" key="1">
    <source>
        <dbReference type="EMBL" id="RSJ70233.1"/>
    </source>
</evidence>